<feature type="compositionally biased region" description="Basic and acidic residues" evidence="1">
    <location>
        <begin position="146"/>
        <end position="164"/>
    </location>
</feature>
<feature type="compositionally biased region" description="Low complexity" evidence="1">
    <location>
        <begin position="361"/>
        <end position="370"/>
    </location>
</feature>
<evidence type="ECO:0000313" key="3">
    <source>
        <dbReference type="EMBL" id="UNY46937.1"/>
    </source>
</evidence>
<organism evidence="3 4">
    <name type="scientific">Cronobacter phage LPCS28</name>
    <dbReference type="NCBI Taxonomy" id="2924885"/>
    <lineage>
        <taxon>Viruses</taxon>
        <taxon>Duplodnaviria</taxon>
        <taxon>Heunggongvirae</taxon>
        <taxon>Uroviricota</taxon>
        <taxon>Caudoviricetes</taxon>
        <taxon>Pantevenvirales</taxon>
        <taxon>Straboviridae</taxon>
        <taxon>Nanhuvirus</taxon>
        <taxon>Nanhuvirus LPCS28</taxon>
    </lineage>
</organism>
<feature type="compositionally biased region" description="Basic and acidic residues" evidence="1">
    <location>
        <begin position="128"/>
        <end position="138"/>
    </location>
</feature>
<feature type="transmembrane region" description="Helical" evidence="2">
    <location>
        <begin position="305"/>
        <end position="325"/>
    </location>
</feature>
<feature type="compositionally biased region" description="Low complexity" evidence="1">
    <location>
        <begin position="421"/>
        <end position="434"/>
    </location>
</feature>
<keyword evidence="2" id="KW-1133">Transmembrane helix</keyword>
<evidence type="ECO:0000256" key="1">
    <source>
        <dbReference type="SAM" id="MobiDB-lite"/>
    </source>
</evidence>
<accession>A0AAE9GAZ8</accession>
<evidence type="ECO:0000313" key="4">
    <source>
        <dbReference type="Proteomes" id="UP000832072"/>
    </source>
</evidence>
<feature type="transmembrane region" description="Helical" evidence="2">
    <location>
        <begin position="331"/>
        <end position="353"/>
    </location>
</feature>
<evidence type="ECO:0000256" key="2">
    <source>
        <dbReference type="SAM" id="Phobius"/>
    </source>
</evidence>
<dbReference type="EMBL" id="OM638103">
    <property type="protein sequence ID" value="UNY46937.1"/>
    <property type="molecule type" value="Genomic_DNA"/>
</dbReference>
<proteinExistence type="predicted"/>
<reference evidence="3 4" key="1">
    <citation type="submission" date="2022-02" db="EMBL/GenBank/DDBJ databases">
        <authorList>
            <person name="Tian F."/>
            <person name="Li J."/>
            <person name="Li F."/>
            <person name="Tong Y."/>
        </authorList>
    </citation>
    <scope>NUCLEOTIDE SEQUENCE [LARGE SCALE GENOMIC DNA]</scope>
</reference>
<feature type="region of interest" description="Disordered" evidence="1">
    <location>
        <begin position="359"/>
        <end position="434"/>
    </location>
</feature>
<feature type="region of interest" description="Disordered" evidence="1">
    <location>
        <begin position="256"/>
        <end position="277"/>
    </location>
</feature>
<name>A0AAE9GAZ8_9CAUD</name>
<feature type="compositionally biased region" description="Low complexity" evidence="1">
    <location>
        <begin position="579"/>
        <end position="590"/>
    </location>
</feature>
<feature type="compositionally biased region" description="Basic and acidic residues" evidence="1">
    <location>
        <begin position="597"/>
        <end position="610"/>
    </location>
</feature>
<gene>
    <name evidence="3" type="ORF">EHEKIMEA_00030</name>
</gene>
<keyword evidence="2" id="KW-0812">Transmembrane</keyword>
<protein>
    <submittedName>
        <fullName evidence="3">Uncharacterized protein</fullName>
    </submittedName>
</protein>
<feature type="compositionally biased region" description="Basic and acidic residues" evidence="1">
    <location>
        <begin position="371"/>
        <end position="405"/>
    </location>
</feature>
<feature type="region of interest" description="Disordered" evidence="1">
    <location>
        <begin position="578"/>
        <end position="610"/>
    </location>
</feature>
<keyword evidence="2" id="KW-0472">Membrane</keyword>
<feature type="region of interest" description="Disordered" evidence="1">
    <location>
        <begin position="128"/>
        <end position="173"/>
    </location>
</feature>
<sequence>MTDQEKADLELSIALIDQAVSSDSVTAANKDLKEAVNIEVDASLDLSSSKVDAKKAVDSETNVTNKSVDIIDDLNYSRSEQARAEKRYLNVLDRRLDIESKIGLTDYSKIDKELHRKLSEEIAKRIKAEQERNEKQKENDEEQEQEDKKQRKSDADYRREAEAMHKKRQSVFKRISDGHKNYMENSSSFTGRLAAGSLGKGTSELINLIDNVTDQIPGMKVAKSVGGFVRDQWRGSRENKRQNRIEKTAGFLKAKDVGEESEKAKQKDRDKDQKKGTEGILQTAGILGKIFGFLKKMSEMMMMMGIFKGIFSLMGSALSGLGGIITTAFTAALSSLGLGGLLSGLTAVLTSIAGKLGIKLPSTPKNPTNPNEKKPPVSTDAEKNKPSEIEKAKKTETKTPQENKKSPSKVPAEKATGNGMKKAATEAATKGAGTALTRGLAAGVRMVAGPAGTTYMLLEAFDAAETATMQRNMSPEEAERINKLREDAHDNYVDSTGLNTEVYDKMGNLQLYRDSENDPRKKAENEKRYRFAMDQQGKEFDQNELNQMVKAVDAANDAEKERYKGYFQANSALQSNIHNTTVNNQTKVNQLVGSPNERTKRDTDSRGVTR</sequence>
<dbReference type="Proteomes" id="UP000832072">
    <property type="component" value="Segment"/>
</dbReference>
<keyword evidence="4" id="KW-1185">Reference proteome</keyword>